<dbReference type="Proteomes" id="UP000662888">
    <property type="component" value="Chromosome"/>
</dbReference>
<accession>A0AA49A908</accession>
<dbReference type="PANTHER" id="PTHR43236">
    <property type="entry name" value="ANTITOXIN HIGA1"/>
    <property type="match status" value="1"/>
</dbReference>
<dbReference type="PANTHER" id="PTHR43236:SF2">
    <property type="entry name" value="BLL0069 PROTEIN"/>
    <property type="match status" value="1"/>
</dbReference>
<dbReference type="EMBL" id="CP065053">
    <property type="protein sequence ID" value="QPI50731.1"/>
    <property type="molecule type" value="Genomic_DNA"/>
</dbReference>
<protein>
    <submittedName>
        <fullName evidence="2">ImmA/IrrE family metallo-endopeptidase</fullName>
    </submittedName>
</protein>
<proteinExistence type="predicted"/>
<sequence length="205" mass="22887">MNSIDSTPPIQSAAALSSFLKTAHGYDLNRDAPPVDVDRIAELLGICVSEEPRHDAEHAITVGKITLEKDQPARVWINPAENAYGPRRRFTLAHEIGHFCMHRSTNQTTFVDTKATMNRRESFWNRFESEANNFAAELLMPGALITSAGRGIIDQFKADNDAEMMPITVFVQQMASRFKVSNLAMEYRIKNMGIKGQQATDISTT</sequence>
<organism evidence="2 3">
    <name type="scientific">Massilia antarctica</name>
    <dbReference type="NCBI Taxonomy" id="2765360"/>
    <lineage>
        <taxon>Bacteria</taxon>
        <taxon>Pseudomonadati</taxon>
        <taxon>Pseudomonadota</taxon>
        <taxon>Betaproteobacteria</taxon>
        <taxon>Burkholderiales</taxon>
        <taxon>Oxalobacteraceae</taxon>
        <taxon>Telluria group</taxon>
        <taxon>Massilia</taxon>
    </lineage>
</organism>
<dbReference type="InterPro" id="IPR052345">
    <property type="entry name" value="Rad_response_metalloprotease"/>
</dbReference>
<dbReference type="InterPro" id="IPR010359">
    <property type="entry name" value="IrrE_HExxH"/>
</dbReference>
<evidence type="ECO:0000259" key="1">
    <source>
        <dbReference type="Pfam" id="PF06114"/>
    </source>
</evidence>
<evidence type="ECO:0000313" key="3">
    <source>
        <dbReference type="Proteomes" id="UP000662888"/>
    </source>
</evidence>
<gene>
    <name evidence="2" type="ORF">IV454_03895</name>
</gene>
<reference evidence="2 3" key="1">
    <citation type="submission" date="2020-11" db="EMBL/GenBank/DDBJ databases">
        <authorList>
            <person name="Sun Q."/>
        </authorList>
    </citation>
    <scope>NUCLEOTIDE SEQUENCE [LARGE SCALE GENOMIC DNA]</scope>
    <source>
        <strain evidence="2 3">P8398</strain>
    </source>
</reference>
<dbReference type="RefSeq" id="WP_206090408.1">
    <property type="nucleotide sequence ID" value="NZ_CP065053.1"/>
</dbReference>
<name>A0AA49A908_9BURK</name>
<feature type="domain" description="IrrE N-terminal-like" evidence="1">
    <location>
        <begin position="73"/>
        <end position="190"/>
    </location>
</feature>
<evidence type="ECO:0000313" key="2">
    <source>
        <dbReference type="EMBL" id="QPI50731.1"/>
    </source>
</evidence>
<keyword evidence="3" id="KW-1185">Reference proteome</keyword>
<dbReference type="Pfam" id="PF06114">
    <property type="entry name" value="Peptidase_M78"/>
    <property type="match status" value="1"/>
</dbReference>
<dbReference type="Gene3D" id="1.10.10.2910">
    <property type="match status" value="1"/>
</dbReference>